<evidence type="ECO:0000256" key="2">
    <source>
        <dbReference type="ARBA" id="ARBA00022670"/>
    </source>
</evidence>
<feature type="domain" description="Ubiquitin-like protease family profile" evidence="5">
    <location>
        <begin position="399"/>
        <end position="454"/>
    </location>
</feature>
<comment type="similarity">
    <text evidence="1">Belongs to the peptidase C48 family.</text>
</comment>
<feature type="compositionally biased region" description="Polar residues" evidence="4">
    <location>
        <begin position="113"/>
        <end position="123"/>
    </location>
</feature>
<keyword evidence="3" id="KW-0378">Hydrolase</keyword>
<reference evidence="7" key="1">
    <citation type="journal article" date="2019" name="Curr. Biol.">
        <title>Genome Sequence of Striga asiatica Provides Insight into the Evolution of Plant Parasitism.</title>
        <authorList>
            <person name="Yoshida S."/>
            <person name="Kim S."/>
            <person name="Wafula E.K."/>
            <person name="Tanskanen J."/>
            <person name="Kim Y.M."/>
            <person name="Honaas L."/>
            <person name="Yang Z."/>
            <person name="Spallek T."/>
            <person name="Conn C.E."/>
            <person name="Ichihashi Y."/>
            <person name="Cheong K."/>
            <person name="Cui S."/>
            <person name="Der J.P."/>
            <person name="Gundlach H."/>
            <person name="Jiao Y."/>
            <person name="Hori C."/>
            <person name="Ishida J.K."/>
            <person name="Kasahara H."/>
            <person name="Kiba T."/>
            <person name="Kim M.S."/>
            <person name="Koo N."/>
            <person name="Laohavisit A."/>
            <person name="Lee Y.H."/>
            <person name="Lumba S."/>
            <person name="McCourt P."/>
            <person name="Mortimer J.C."/>
            <person name="Mutuku J.M."/>
            <person name="Nomura T."/>
            <person name="Sasaki-Sekimoto Y."/>
            <person name="Seto Y."/>
            <person name="Wang Y."/>
            <person name="Wakatake T."/>
            <person name="Sakakibara H."/>
            <person name="Demura T."/>
            <person name="Yamaguchi S."/>
            <person name="Yoneyama K."/>
            <person name="Manabe R.I."/>
            <person name="Nelson D.C."/>
            <person name="Schulman A.H."/>
            <person name="Timko M.P."/>
            <person name="dePamphilis C.W."/>
            <person name="Choi D."/>
            <person name="Shirasu K."/>
        </authorList>
    </citation>
    <scope>NUCLEOTIDE SEQUENCE [LARGE SCALE GENOMIC DNA]</scope>
    <source>
        <strain evidence="7">cv. UVA1</strain>
    </source>
</reference>
<dbReference type="Pfam" id="PF02902">
    <property type="entry name" value="Peptidase_C48"/>
    <property type="match status" value="1"/>
</dbReference>
<dbReference type="OrthoDB" id="1194492at2759"/>
<keyword evidence="2" id="KW-0645">Protease</keyword>
<evidence type="ECO:0000256" key="1">
    <source>
        <dbReference type="ARBA" id="ARBA00005234"/>
    </source>
</evidence>
<dbReference type="AlphaFoldDB" id="A0A5A7QM86"/>
<dbReference type="InterPro" id="IPR003653">
    <property type="entry name" value="Peptidase_C48_C"/>
</dbReference>
<dbReference type="Gene3D" id="3.40.395.10">
    <property type="entry name" value="Adenoviral Proteinase, Chain A"/>
    <property type="match status" value="1"/>
</dbReference>
<feature type="region of interest" description="Disordered" evidence="4">
    <location>
        <begin position="1"/>
        <end position="29"/>
    </location>
</feature>
<evidence type="ECO:0000259" key="5">
    <source>
        <dbReference type="Pfam" id="PF02902"/>
    </source>
</evidence>
<organism evidence="6 7">
    <name type="scientific">Striga asiatica</name>
    <name type="common">Asiatic witchweed</name>
    <name type="synonym">Buchnera asiatica</name>
    <dbReference type="NCBI Taxonomy" id="4170"/>
    <lineage>
        <taxon>Eukaryota</taxon>
        <taxon>Viridiplantae</taxon>
        <taxon>Streptophyta</taxon>
        <taxon>Embryophyta</taxon>
        <taxon>Tracheophyta</taxon>
        <taxon>Spermatophyta</taxon>
        <taxon>Magnoliopsida</taxon>
        <taxon>eudicotyledons</taxon>
        <taxon>Gunneridae</taxon>
        <taxon>Pentapetalae</taxon>
        <taxon>asterids</taxon>
        <taxon>lamiids</taxon>
        <taxon>Lamiales</taxon>
        <taxon>Orobanchaceae</taxon>
        <taxon>Buchnereae</taxon>
        <taxon>Striga</taxon>
    </lineage>
</organism>
<gene>
    <name evidence="6" type="ORF">STAS_23254</name>
</gene>
<dbReference type="GO" id="GO:0006508">
    <property type="term" value="P:proteolysis"/>
    <property type="evidence" value="ECO:0007669"/>
    <property type="project" value="UniProtKB-KW"/>
</dbReference>
<dbReference type="GO" id="GO:0008234">
    <property type="term" value="F:cysteine-type peptidase activity"/>
    <property type="evidence" value="ECO:0007669"/>
    <property type="project" value="InterPro"/>
</dbReference>
<feature type="region of interest" description="Disordered" evidence="4">
    <location>
        <begin position="48"/>
        <end position="68"/>
    </location>
</feature>
<evidence type="ECO:0000256" key="4">
    <source>
        <dbReference type="SAM" id="MobiDB-lite"/>
    </source>
</evidence>
<comment type="caution">
    <text evidence="6">The sequence shown here is derived from an EMBL/GenBank/DDBJ whole genome shotgun (WGS) entry which is preliminary data.</text>
</comment>
<dbReference type="Proteomes" id="UP000325081">
    <property type="component" value="Unassembled WGS sequence"/>
</dbReference>
<dbReference type="SUPFAM" id="SSF54001">
    <property type="entry name" value="Cysteine proteinases"/>
    <property type="match status" value="1"/>
</dbReference>
<dbReference type="InterPro" id="IPR038765">
    <property type="entry name" value="Papain-like_cys_pep_sf"/>
</dbReference>
<feature type="region of interest" description="Disordered" evidence="4">
    <location>
        <begin position="87"/>
        <end position="136"/>
    </location>
</feature>
<evidence type="ECO:0000256" key="3">
    <source>
        <dbReference type="ARBA" id="ARBA00022801"/>
    </source>
</evidence>
<accession>A0A5A7QM86</accession>
<name>A0A5A7QM86_STRAF</name>
<keyword evidence="7" id="KW-1185">Reference proteome</keyword>
<protein>
    <submittedName>
        <fullName evidence="6">Cysteine proteinases superfamily protein</fullName>
    </submittedName>
</protein>
<evidence type="ECO:0000313" key="7">
    <source>
        <dbReference type="Proteomes" id="UP000325081"/>
    </source>
</evidence>
<evidence type="ECO:0000313" key="6">
    <source>
        <dbReference type="EMBL" id="GER46230.1"/>
    </source>
</evidence>
<dbReference type="EMBL" id="BKCP01007482">
    <property type="protein sequence ID" value="GER46230.1"/>
    <property type="molecule type" value="Genomic_DNA"/>
</dbReference>
<sequence>MAYSSPRASPCPAPAGRAPSPLASGPEPNVLSMAQVLGSPICSEYSGVTGKVAGSSAKDRLGSSAAPVARAVPVPHRIGQAVPLSVPAPSAREAPQPPAHATAPSSACPCQPARSQRQSTSDSARQRCPSVSARVTSSKSLVPREVDLGSCQQRTRVFSVHPSGPSVPRPCQPSLAVPVRAQQRLVPRPVAPSSCPAPCQGPSRLGTGPNPASASMYMSFILLGLRLSCPFLSSGGGPVRLKYTIRVCTRYRPECPGVTGQSVREIIDTGQSVREFQWQGRRAGVSPAVVVVVAELAQLADSGHLFTMFSVAIERTRSVIFFENLLLLVWAPIEARGAFGDWVIKLILIHAEIILLINLINVEHYFFQLCSSPPEINVSGTKKEYVFDIPSNMLNANYNAEKFDWKRLTSPGQSNGFDCGMFTIKFIEFFHAGKNVEGVDQSRISDWRVKLTTEIFGVHFDP</sequence>
<feature type="compositionally biased region" description="Low complexity" evidence="4">
    <location>
        <begin position="1"/>
        <end position="21"/>
    </location>
</feature>
<proteinExistence type="inferred from homology"/>